<dbReference type="AlphaFoldDB" id="A0A7H0YFA6"/>
<gene>
    <name evidence="2" type="ORF">IAQ67_12590</name>
</gene>
<evidence type="ECO:0000313" key="2">
    <source>
        <dbReference type="EMBL" id="QNR69764.1"/>
    </source>
</evidence>
<dbReference type="RefSeq" id="WP_190299363.1">
    <property type="nucleotide sequence ID" value="NZ_CP061172.1"/>
</dbReference>
<dbReference type="EMBL" id="CP061172">
    <property type="protein sequence ID" value="QNR69764.1"/>
    <property type="molecule type" value="Genomic_DNA"/>
</dbReference>
<name>A0A7H0YFA6_9BACL</name>
<organism evidence="2 3">
    <name type="scientific">Paenibacillus peoriae</name>
    <dbReference type="NCBI Taxonomy" id="59893"/>
    <lineage>
        <taxon>Bacteria</taxon>
        <taxon>Bacillati</taxon>
        <taxon>Bacillota</taxon>
        <taxon>Bacilli</taxon>
        <taxon>Bacillales</taxon>
        <taxon>Paenibacillaceae</taxon>
        <taxon>Paenibacillus</taxon>
    </lineage>
</organism>
<evidence type="ECO:0000313" key="3">
    <source>
        <dbReference type="Proteomes" id="UP000516384"/>
    </source>
</evidence>
<reference evidence="2 3" key="1">
    <citation type="submission" date="2020-09" db="EMBL/GenBank/DDBJ databases">
        <title>Characterization of Paenibacillus peoriae strain ZF390 with broad-spectrum antimicrobial activity as a potential biocontrol agent.</title>
        <authorList>
            <person name="Li L."/>
            <person name="Zhao Y."/>
            <person name="Li B."/>
            <person name="Xie X."/>
        </authorList>
    </citation>
    <scope>NUCLEOTIDE SEQUENCE [LARGE SCALE GENOMIC DNA]</scope>
    <source>
        <strain evidence="2 3">ZF390</strain>
    </source>
</reference>
<dbReference type="InterPro" id="IPR049945">
    <property type="entry name" value="AAA_22"/>
</dbReference>
<protein>
    <submittedName>
        <fullName evidence="2">ATP-binding protein</fullName>
    </submittedName>
</protein>
<dbReference type="InterPro" id="IPR003593">
    <property type="entry name" value="AAA+_ATPase"/>
</dbReference>
<dbReference type="Gene3D" id="3.40.50.300">
    <property type="entry name" value="P-loop containing nucleotide triphosphate hydrolases"/>
    <property type="match status" value="1"/>
</dbReference>
<evidence type="ECO:0000259" key="1">
    <source>
        <dbReference type="SMART" id="SM00382"/>
    </source>
</evidence>
<proteinExistence type="predicted"/>
<dbReference type="GO" id="GO:0005524">
    <property type="term" value="F:ATP binding"/>
    <property type="evidence" value="ECO:0007669"/>
    <property type="project" value="UniProtKB-KW"/>
</dbReference>
<dbReference type="SUPFAM" id="SSF52540">
    <property type="entry name" value="P-loop containing nucleoside triphosphate hydrolases"/>
    <property type="match status" value="1"/>
</dbReference>
<keyword evidence="2" id="KW-0067">ATP-binding</keyword>
<keyword evidence="2" id="KW-0547">Nucleotide-binding</keyword>
<dbReference type="Proteomes" id="UP000516384">
    <property type="component" value="Chromosome"/>
</dbReference>
<dbReference type="GO" id="GO:0016887">
    <property type="term" value="F:ATP hydrolysis activity"/>
    <property type="evidence" value="ECO:0007669"/>
    <property type="project" value="InterPro"/>
</dbReference>
<dbReference type="InterPro" id="IPR027417">
    <property type="entry name" value="P-loop_NTPase"/>
</dbReference>
<dbReference type="SMART" id="SM00382">
    <property type="entry name" value="AAA"/>
    <property type="match status" value="1"/>
</dbReference>
<sequence>MNRPNIIPGTHPIEQGQYVLPTIEITRLMDKIIQIIKDGGPGMIVYGRPRLGKTRATMFAVNYLPSELETPIPVLVADCKSYRVPSPEKFFRDMLSDFSFGFNSKKDEIVLRNQIVNLMHEKAEHSNLRRIVLIMDEAQKMTEWQYDCLIDISNQLVRRNIRMTTISIGQEQLVNRRSFFLANEKAHIVGRFMASEYRFKGVQAPTEMEFVLQSYDESEFPENSGWYYTKYYFPQVFDSGRRLSEFSSSLFNLFLEIRQEFGLSGKFEIPMEYIAFTVENALKINGSNGKGSEWLSMHQWREAINRSGYIESEIYMALARKKAN</sequence>
<accession>A0A7H0YFA6</accession>
<dbReference type="Pfam" id="PF13401">
    <property type="entry name" value="AAA_22"/>
    <property type="match status" value="1"/>
</dbReference>
<feature type="domain" description="AAA+ ATPase" evidence="1">
    <location>
        <begin position="39"/>
        <end position="179"/>
    </location>
</feature>